<evidence type="ECO:0000256" key="5">
    <source>
        <dbReference type="ARBA" id="ARBA00022553"/>
    </source>
</evidence>
<evidence type="ECO:0000256" key="19">
    <source>
        <dbReference type="ARBA" id="ARBA00048322"/>
    </source>
</evidence>
<keyword evidence="34" id="KW-1185">Reference proteome</keyword>
<feature type="active site" evidence="29">
    <location>
        <position position="244"/>
    </location>
</feature>
<evidence type="ECO:0000313" key="33">
    <source>
        <dbReference type="EMBL" id="CAJ1065965.1"/>
    </source>
</evidence>
<dbReference type="InterPro" id="IPR029510">
    <property type="entry name" value="Ald_DH_CS_GLU"/>
</dbReference>
<evidence type="ECO:0000256" key="12">
    <source>
        <dbReference type="ARBA" id="ARBA00023027"/>
    </source>
</evidence>
<dbReference type="Proteomes" id="UP001178508">
    <property type="component" value="Chromosome 10"/>
</dbReference>
<dbReference type="GO" id="GO:0005789">
    <property type="term" value="C:endoplasmic reticulum membrane"/>
    <property type="evidence" value="ECO:0007669"/>
    <property type="project" value="UniProtKB-SubCell"/>
</dbReference>
<dbReference type="PROSITE" id="PS00070">
    <property type="entry name" value="ALDEHYDE_DEHYDR_CYS"/>
    <property type="match status" value="1"/>
</dbReference>
<comment type="catalytic activity">
    <reaction evidence="27">
        <text>an aldehyde + NAD(+) + H2O = a carboxylate + NADH + 2 H(+)</text>
        <dbReference type="Rhea" id="RHEA:16185"/>
        <dbReference type="ChEBI" id="CHEBI:15377"/>
        <dbReference type="ChEBI" id="CHEBI:15378"/>
        <dbReference type="ChEBI" id="CHEBI:17478"/>
        <dbReference type="ChEBI" id="CHEBI:29067"/>
        <dbReference type="ChEBI" id="CHEBI:57540"/>
        <dbReference type="ChEBI" id="CHEBI:57945"/>
        <dbReference type="EC" id="1.2.1.3"/>
    </reaction>
</comment>
<name>A0AAV1FY94_XYRNO</name>
<evidence type="ECO:0000256" key="28">
    <source>
        <dbReference type="PIRNR" id="PIRNR036492"/>
    </source>
</evidence>
<evidence type="ECO:0000256" key="31">
    <source>
        <dbReference type="RuleBase" id="RU003345"/>
    </source>
</evidence>
<evidence type="ECO:0000256" key="24">
    <source>
        <dbReference type="ARBA" id="ARBA00048895"/>
    </source>
</evidence>
<dbReference type="PANTHER" id="PTHR43570:SF9">
    <property type="entry name" value="ALDEHYDE DEHYDROGENASE FAMILY 3 MEMBER A2"/>
    <property type="match status" value="1"/>
</dbReference>
<gene>
    <name evidence="33" type="ORF">XNOV1_A008356</name>
</gene>
<dbReference type="InterPro" id="IPR016162">
    <property type="entry name" value="Ald_DH_N"/>
</dbReference>
<dbReference type="GO" id="GO:0006631">
    <property type="term" value="P:fatty acid metabolic process"/>
    <property type="evidence" value="ECO:0007669"/>
    <property type="project" value="UniProtKB-KW"/>
</dbReference>
<evidence type="ECO:0000256" key="11">
    <source>
        <dbReference type="ARBA" id="ARBA00023002"/>
    </source>
</evidence>
<comment type="similarity">
    <text evidence="3 28 31">Belongs to the aldehyde dehydrogenase family.</text>
</comment>
<sequence length="465" mass="52133">MSREELVVQRARKSFQTGKTKPLEFRIHQLKSLLRLITERRGDIAEAVKNDLGKSEKGTELFETMGLEGEIELAVDKLAEWAAPRPVEKNFLTITDEVYLQPEPLGVVLIIGTWNYPWAVTLQPLVGAIAAGNAAVIKPSEVSSHSAKAMQELLPLYLDKDLYPVVTGAVPETQELLKQRFDHIFYTGNTMVGKLVMEAAAKHLTPVTLELGGKSPCYIDKSCDITVACRRITWGKFVNCGQTCIAPDYILCEPSIQNRVVEEIKECIKEFYTENPKTFEDYGRIINQRHFNRLVGLMEGSTVAVGGDSDESQCYIAPTVLKDVTAESKVMKEEIFGPLLPIITVSGVDEAIQFINEREKPLVVYVFSNEKRLIKRVIAETSSGALLANDCLVHFTVSALPFGGVGNSGMGCYHGRHSFDQLSHLRSCLIKQLKMEGVNSMRYPPHTTKKLGWVRFFMLKRRFFR</sequence>
<comment type="catalytic activity">
    <reaction evidence="16">
        <text>heptanal + NAD(+) + H2O = heptanoate + NADH + 2 H(+)</text>
        <dbReference type="Rhea" id="RHEA:44108"/>
        <dbReference type="ChEBI" id="CHEBI:15377"/>
        <dbReference type="ChEBI" id="CHEBI:15378"/>
        <dbReference type="ChEBI" id="CHEBI:32362"/>
        <dbReference type="ChEBI" id="CHEBI:34787"/>
        <dbReference type="ChEBI" id="CHEBI:57540"/>
        <dbReference type="ChEBI" id="CHEBI:57945"/>
    </reaction>
</comment>
<evidence type="ECO:0000256" key="21">
    <source>
        <dbReference type="ARBA" id="ARBA00048648"/>
    </source>
</evidence>
<dbReference type="InterPro" id="IPR016163">
    <property type="entry name" value="Ald_DH_C"/>
</dbReference>
<keyword evidence="13" id="KW-0443">Lipid metabolism</keyword>
<comment type="catalytic activity">
    <reaction evidence="26">
        <text>hexadecanoate + NADH + 2 H(+) = hexadecanal + NAD(+) + H2O</text>
        <dbReference type="Rhea" id="RHEA:33739"/>
        <dbReference type="ChEBI" id="CHEBI:7896"/>
        <dbReference type="ChEBI" id="CHEBI:15377"/>
        <dbReference type="ChEBI" id="CHEBI:15378"/>
        <dbReference type="ChEBI" id="CHEBI:17600"/>
        <dbReference type="ChEBI" id="CHEBI:57540"/>
        <dbReference type="ChEBI" id="CHEBI:57945"/>
    </reaction>
</comment>
<evidence type="ECO:0000256" key="6">
    <source>
        <dbReference type="ARBA" id="ARBA00022692"/>
    </source>
</evidence>
<keyword evidence="6" id="KW-0812">Transmembrane</keyword>
<evidence type="ECO:0000256" key="27">
    <source>
        <dbReference type="ARBA" id="ARBA00049194"/>
    </source>
</evidence>
<protein>
    <recommendedName>
        <fullName evidence="28">Aldehyde dehydrogenase</fullName>
    </recommendedName>
</protein>
<evidence type="ECO:0000256" key="18">
    <source>
        <dbReference type="ARBA" id="ARBA00047959"/>
    </source>
</evidence>
<organism evidence="33 34">
    <name type="scientific">Xyrichtys novacula</name>
    <name type="common">Pearly razorfish</name>
    <name type="synonym">Hemipteronotus novacula</name>
    <dbReference type="NCBI Taxonomy" id="13765"/>
    <lineage>
        <taxon>Eukaryota</taxon>
        <taxon>Metazoa</taxon>
        <taxon>Chordata</taxon>
        <taxon>Craniata</taxon>
        <taxon>Vertebrata</taxon>
        <taxon>Euteleostomi</taxon>
        <taxon>Actinopterygii</taxon>
        <taxon>Neopterygii</taxon>
        <taxon>Teleostei</taxon>
        <taxon>Neoteleostei</taxon>
        <taxon>Acanthomorphata</taxon>
        <taxon>Eupercaria</taxon>
        <taxon>Labriformes</taxon>
        <taxon>Labridae</taxon>
        <taxon>Xyrichtys</taxon>
    </lineage>
</organism>
<evidence type="ECO:0000256" key="2">
    <source>
        <dbReference type="ARBA" id="ARBA00004524"/>
    </source>
</evidence>
<evidence type="ECO:0000256" key="13">
    <source>
        <dbReference type="ARBA" id="ARBA00023098"/>
    </source>
</evidence>
<dbReference type="GO" id="GO:0120553">
    <property type="term" value="F:farnesal dehydrogenase (NAD+) activity"/>
    <property type="evidence" value="ECO:0007669"/>
    <property type="project" value="UniProtKB-EC"/>
</dbReference>
<comment type="catalytic activity">
    <reaction evidence="17">
        <text>(2E,6E)-farnesal + NAD(+) + H2O = (2E,6E)-farnesoate + NADH + 2 H(+)</text>
        <dbReference type="Rhea" id="RHEA:24216"/>
        <dbReference type="ChEBI" id="CHEBI:15377"/>
        <dbReference type="ChEBI" id="CHEBI:15378"/>
        <dbReference type="ChEBI" id="CHEBI:15894"/>
        <dbReference type="ChEBI" id="CHEBI:57540"/>
        <dbReference type="ChEBI" id="CHEBI:57945"/>
        <dbReference type="ChEBI" id="CHEBI:83276"/>
        <dbReference type="EC" id="1.2.1.94"/>
    </reaction>
</comment>
<comment type="catalytic activity">
    <reaction evidence="19">
        <text>dodecanoate + NADH + 2 H(+) = dodecanal + NAD(+) + H2O</text>
        <dbReference type="Rhea" id="RHEA:44168"/>
        <dbReference type="ChEBI" id="CHEBI:15377"/>
        <dbReference type="ChEBI" id="CHEBI:15378"/>
        <dbReference type="ChEBI" id="CHEBI:18262"/>
        <dbReference type="ChEBI" id="CHEBI:27836"/>
        <dbReference type="ChEBI" id="CHEBI:57540"/>
        <dbReference type="ChEBI" id="CHEBI:57945"/>
    </reaction>
</comment>
<dbReference type="GO" id="GO:0004028">
    <property type="term" value="F:3-chloroallyl aldehyde dehydrogenase activity"/>
    <property type="evidence" value="ECO:0007669"/>
    <property type="project" value="TreeGrafter"/>
</dbReference>
<evidence type="ECO:0000256" key="20">
    <source>
        <dbReference type="ARBA" id="ARBA00048607"/>
    </source>
</evidence>
<comment type="catalytic activity">
    <reaction evidence="18">
        <text>tetradecanal + NAD(+) + H2O = tetradecanoate + NADH + 2 H(+)</text>
        <dbReference type="Rhea" id="RHEA:44172"/>
        <dbReference type="ChEBI" id="CHEBI:15377"/>
        <dbReference type="ChEBI" id="CHEBI:15378"/>
        <dbReference type="ChEBI" id="CHEBI:30807"/>
        <dbReference type="ChEBI" id="CHEBI:57540"/>
        <dbReference type="ChEBI" id="CHEBI:57945"/>
        <dbReference type="ChEBI" id="CHEBI:84067"/>
    </reaction>
</comment>
<dbReference type="EMBL" id="OY660873">
    <property type="protein sequence ID" value="CAJ1065965.1"/>
    <property type="molecule type" value="Genomic_DNA"/>
</dbReference>
<dbReference type="GO" id="GO:0006081">
    <property type="term" value="P:aldehyde metabolic process"/>
    <property type="evidence" value="ECO:0007669"/>
    <property type="project" value="InterPro"/>
</dbReference>
<evidence type="ECO:0000256" key="22">
    <source>
        <dbReference type="ARBA" id="ARBA00048806"/>
    </source>
</evidence>
<comment type="catalytic activity">
    <reaction evidence="24">
        <text>a fatty aldehyde + NAD(+) + H2O = a fatty acid + NADH + 2 H(+)</text>
        <dbReference type="Rhea" id="RHEA:49832"/>
        <dbReference type="ChEBI" id="CHEBI:15377"/>
        <dbReference type="ChEBI" id="CHEBI:15378"/>
        <dbReference type="ChEBI" id="CHEBI:28868"/>
        <dbReference type="ChEBI" id="CHEBI:35746"/>
        <dbReference type="ChEBI" id="CHEBI:57540"/>
        <dbReference type="ChEBI" id="CHEBI:57945"/>
    </reaction>
</comment>
<comment type="catalytic activity">
    <reaction evidence="22">
        <text>octanal + NAD(+) + H2O = octanoate + NADH + 2 H(+)</text>
        <dbReference type="Rhea" id="RHEA:44100"/>
        <dbReference type="ChEBI" id="CHEBI:15377"/>
        <dbReference type="ChEBI" id="CHEBI:15378"/>
        <dbReference type="ChEBI" id="CHEBI:17935"/>
        <dbReference type="ChEBI" id="CHEBI:25646"/>
        <dbReference type="ChEBI" id="CHEBI:57540"/>
        <dbReference type="ChEBI" id="CHEBI:57945"/>
    </reaction>
</comment>
<dbReference type="PIRSF" id="PIRSF036492">
    <property type="entry name" value="ALDH"/>
    <property type="match status" value="1"/>
</dbReference>
<evidence type="ECO:0000256" key="1">
    <source>
        <dbReference type="ARBA" id="ARBA00004131"/>
    </source>
</evidence>
<dbReference type="AlphaFoldDB" id="A0AAV1FY94"/>
<evidence type="ECO:0000256" key="8">
    <source>
        <dbReference type="ARBA" id="ARBA00022832"/>
    </source>
</evidence>
<dbReference type="CDD" id="cd07132">
    <property type="entry name" value="ALDH_F3AB"/>
    <property type="match status" value="1"/>
</dbReference>
<feature type="active site" evidence="29 30">
    <location>
        <position position="210"/>
    </location>
</feature>
<evidence type="ECO:0000256" key="17">
    <source>
        <dbReference type="ARBA" id="ARBA00047920"/>
    </source>
</evidence>
<dbReference type="SUPFAM" id="SSF53720">
    <property type="entry name" value="ALDH-like"/>
    <property type="match status" value="1"/>
</dbReference>
<dbReference type="InterPro" id="IPR015590">
    <property type="entry name" value="Aldehyde_DH_dom"/>
</dbReference>
<evidence type="ECO:0000256" key="4">
    <source>
        <dbReference type="ARBA" id="ARBA00011738"/>
    </source>
</evidence>
<evidence type="ECO:0000256" key="30">
    <source>
        <dbReference type="PROSITE-ProRule" id="PRU10007"/>
    </source>
</evidence>
<accession>A0AAV1FY94</accession>
<dbReference type="Gene3D" id="3.40.605.10">
    <property type="entry name" value="Aldehyde Dehydrogenase, Chain A, domain 1"/>
    <property type="match status" value="1"/>
</dbReference>
<evidence type="ECO:0000256" key="3">
    <source>
        <dbReference type="ARBA" id="ARBA00009986"/>
    </source>
</evidence>
<keyword evidence="5" id="KW-0597">Phosphoprotein</keyword>
<dbReference type="FunFam" id="3.40.605.10:FF:000004">
    <property type="entry name" value="Aldehyde dehydrogenase"/>
    <property type="match status" value="1"/>
</dbReference>
<evidence type="ECO:0000256" key="26">
    <source>
        <dbReference type="ARBA" id="ARBA00049148"/>
    </source>
</evidence>
<dbReference type="InterPro" id="IPR016160">
    <property type="entry name" value="Ald_DH_CS_CYS"/>
</dbReference>
<evidence type="ECO:0000256" key="25">
    <source>
        <dbReference type="ARBA" id="ARBA00048972"/>
    </source>
</evidence>
<keyword evidence="8" id="KW-0276">Fatty acid metabolism</keyword>
<keyword evidence="14" id="KW-0472">Membrane</keyword>
<comment type="catalytic activity">
    <reaction evidence="23">
        <text>(2E)-hexadecenal + NAD(+) + H2O = (E)-hexadec-2-enoate + NADH + 2 H(+)</text>
        <dbReference type="Rhea" id="RHEA:36135"/>
        <dbReference type="ChEBI" id="CHEBI:15377"/>
        <dbReference type="ChEBI" id="CHEBI:15378"/>
        <dbReference type="ChEBI" id="CHEBI:17585"/>
        <dbReference type="ChEBI" id="CHEBI:57540"/>
        <dbReference type="ChEBI" id="CHEBI:57945"/>
        <dbReference type="ChEBI" id="CHEBI:72745"/>
    </reaction>
</comment>
<evidence type="ECO:0000259" key="32">
    <source>
        <dbReference type="Pfam" id="PF00171"/>
    </source>
</evidence>
<keyword evidence="12" id="KW-0520">NAD</keyword>
<evidence type="ECO:0000313" key="34">
    <source>
        <dbReference type="Proteomes" id="UP001178508"/>
    </source>
</evidence>
<keyword evidence="10" id="KW-1133">Transmembrane helix</keyword>
<keyword evidence="11 28" id="KW-0560">Oxidoreductase</keyword>
<evidence type="ECO:0000256" key="7">
    <source>
        <dbReference type="ARBA" id="ARBA00022824"/>
    </source>
</evidence>
<feature type="domain" description="Aldehyde dehydrogenase" evidence="32">
    <location>
        <begin position="7"/>
        <end position="426"/>
    </location>
</feature>
<dbReference type="PROSITE" id="PS00687">
    <property type="entry name" value="ALDEHYDE_DEHYDR_GLU"/>
    <property type="match status" value="1"/>
</dbReference>
<comment type="catalytic activity">
    <reaction evidence="20">
        <text>22-oxodocosanoate + NAD(+) + H2O = docosanedioate + NADH + 2 H(+)</text>
        <dbReference type="Rhea" id="RHEA:39015"/>
        <dbReference type="ChEBI" id="CHEBI:15377"/>
        <dbReference type="ChEBI" id="CHEBI:15378"/>
        <dbReference type="ChEBI" id="CHEBI:57540"/>
        <dbReference type="ChEBI" id="CHEBI:57945"/>
        <dbReference type="ChEBI" id="CHEBI:76298"/>
        <dbReference type="ChEBI" id="CHEBI:76299"/>
    </reaction>
</comment>
<evidence type="ECO:0000256" key="16">
    <source>
        <dbReference type="ARBA" id="ARBA00047531"/>
    </source>
</evidence>
<dbReference type="InterPro" id="IPR012394">
    <property type="entry name" value="Aldehyde_DH_NAD(P)"/>
</dbReference>
<dbReference type="PANTHER" id="PTHR43570">
    <property type="entry name" value="ALDEHYDE DEHYDROGENASE"/>
    <property type="match status" value="1"/>
</dbReference>
<evidence type="ECO:0000256" key="9">
    <source>
        <dbReference type="ARBA" id="ARBA00022848"/>
    </source>
</evidence>
<keyword evidence="9" id="KW-0492">Microsome</keyword>
<comment type="subcellular location">
    <subcellularLocation>
        <location evidence="1">Endoplasmic reticulum membrane</location>
        <topology evidence="1">Single-pass membrane protein</topology>
        <orientation evidence="1">Cytoplasmic side</orientation>
    </subcellularLocation>
    <subcellularLocation>
        <location evidence="2">Microsome membrane</location>
    </subcellularLocation>
</comment>
<proteinExistence type="inferred from homology"/>
<dbReference type="InterPro" id="IPR016161">
    <property type="entry name" value="Ald_DH/histidinol_DH"/>
</dbReference>
<dbReference type="Pfam" id="PF00171">
    <property type="entry name" value="Aldedh"/>
    <property type="match status" value="1"/>
</dbReference>
<evidence type="ECO:0000256" key="23">
    <source>
        <dbReference type="ARBA" id="ARBA00048826"/>
    </source>
</evidence>
<comment type="catalytic activity">
    <reaction evidence="25">
        <text>decanal + NAD(+) + H2O = decanoate + NADH + 2 H(+)</text>
        <dbReference type="Rhea" id="RHEA:44104"/>
        <dbReference type="ChEBI" id="CHEBI:15377"/>
        <dbReference type="ChEBI" id="CHEBI:15378"/>
        <dbReference type="ChEBI" id="CHEBI:27689"/>
        <dbReference type="ChEBI" id="CHEBI:31457"/>
        <dbReference type="ChEBI" id="CHEBI:57540"/>
        <dbReference type="ChEBI" id="CHEBI:57945"/>
    </reaction>
</comment>
<comment type="catalytic activity">
    <reaction evidence="21">
        <text>octadecanal + NAD(+) + H2O = octadecanoate + NADH + 2 H(+)</text>
        <dbReference type="Rhea" id="RHEA:44020"/>
        <dbReference type="ChEBI" id="CHEBI:15377"/>
        <dbReference type="ChEBI" id="CHEBI:15378"/>
        <dbReference type="ChEBI" id="CHEBI:17034"/>
        <dbReference type="ChEBI" id="CHEBI:25629"/>
        <dbReference type="ChEBI" id="CHEBI:57540"/>
        <dbReference type="ChEBI" id="CHEBI:57945"/>
    </reaction>
</comment>
<evidence type="ECO:0000256" key="14">
    <source>
        <dbReference type="ARBA" id="ARBA00023136"/>
    </source>
</evidence>
<comment type="subunit">
    <text evidence="4">Homodimer.</text>
</comment>
<dbReference type="Gene3D" id="3.40.309.10">
    <property type="entry name" value="Aldehyde Dehydrogenase, Chain A, domain 2"/>
    <property type="match status" value="1"/>
</dbReference>
<evidence type="ECO:0000256" key="15">
    <source>
        <dbReference type="ARBA" id="ARBA00047498"/>
    </source>
</evidence>
<comment type="catalytic activity">
    <reaction evidence="15">
        <text>2,6,10,14-tetramethylpentadecanal + NAD(+) + H2O = 2,6,10,14-tetramethylpentadecanoate + NADH + 2 H(+)</text>
        <dbReference type="Rhea" id="RHEA:44016"/>
        <dbReference type="ChEBI" id="CHEBI:15377"/>
        <dbReference type="ChEBI" id="CHEBI:15378"/>
        <dbReference type="ChEBI" id="CHEBI:49189"/>
        <dbReference type="ChEBI" id="CHEBI:57540"/>
        <dbReference type="ChEBI" id="CHEBI:57945"/>
        <dbReference type="ChEBI" id="CHEBI:77268"/>
    </reaction>
</comment>
<evidence type="ECO:0000256" key="10">
    <source>
        <dbReference type="ARBA" id="ARBA00022989"/>
    </source>
</evidence>
<dbReference type="FunFam" id="3.40.309.10:FF:000003">
    <property type="entry name" value="Aldehyde dehydrogenase"/>
    <property type="match status" value="1"/>
</dbReference>
<evidence type="ECO:0000256" key="29">
    <source>
        <dbReference type="PIRSR" id="PIRSR036492-1"/>
    </source>
</evidence>
<keyword evidence="7" id="KW-0256">Endoplasmic reticulum</keyword>
<reference evidence="33" key="1">
    <citation type="submission" date="2023-08" db="EMBL/GenBank/DDBJ databases">
        <authorList>
            <person name="Alioto T."/>
            <person name="Alioto T."/>
            <person name="Gomez Garrido J."/>
        </authorList>
    </citation>
    <scope>NUCLEOTIDE SEQUENCE</scope>
</reference>